<proteinExistence type="predicted"/>
<evidence type="ECO:0000259" key="2">
    <source>
        <dbReference type="SMART" id="SM00909"/>
    </source>
</evidence>
<protein>
    <recommendedName>
        <fullName evidence="2">GerMN domain-containing protein</fullName>
    </recommendedName>
</protein>
<dbReference type="SMART" id="SM00909">
    <property type="entry name" value="Germane"/>
    <property type="match status" value="1"/>
</dbReference>
<dbReference type="AlphaFoldDB" id="A0A7W5XKL7"/>
<feature type="domain" description="GerMN" evidence="2">
    <location>
        <begin position="200"/>
        <end position="291"/>
    </location>
</feature>
<dbReference type="Pfam" id="PF25976">
    <property type="entry name" value="LpqB_N"/>
    <property type="match status" value="1"/>
</dbReference>
<dbReference type="EMBL" id="JACIBT010000003">
    <property type="protein sequence ID" value="MBB3667727.1"/>
    <property type="molecule type" value="Genomic_DNA"/>
</dbReference>
<organism evidence="3 4">
    <name type="scientific">Garicola koreensis</name>
    <dbReference type="NCBI Taxonomy" id="1262554"/>
    <lineage>
        <taxon>Bacteria</taxon>
        <taxon>Bacillati</taxon>
        <taxon>Actinomycetota</taxon>
        <taxon>Actinomycetes</taxon>
        <taxon>Micrococcales</taxon>
        <taxon>Micrococcaceae</taxon>
        <taxon>Garicola</taxon>
    </lineage>
</organism>
<evidence type="ECO:0000256" key="1">
    <source>
        <dbReference type="SAM" id="SignalP"/>
    </source>
</evidence>
<dbReference type="SUPFAM" id="SSF82171">
    <property type="entry name" value="DPP6 N-terminal domain-like"/>
    <property type="match status" value="1"/>
</dbReference>
<dbReference type="RefSeq" id="WP_183358150.1">
    <property type="nucleotide sequence ID" value="NZ_BAABKR010000001.1"/>
</dbReference>
<dbReference type="Pfam" id="PF10646">
    <property type="entry name" value="Germane"/>
    <property type="match status" value="1"/>
</dbReference>
<dbReference type="InterPro" id="IPR059026">
    <property type="entry name" value="LpqB_N"/>
</dbReference>
<feature type="signal peptide" evidence="1">
    <location>
        <begin position="1"/>
        <end position="28"/>
    </location>
</feature>
<keyword evidence="1" id="KW-0732">Signal</keyword>
<evidence type="ECO:0000313" key="4">
    <source>
        <dbReference type="Proteomes" id="UP000547528"/>
    </source>
</evidence>
<feature type="chain" id="PRO_5031345623" description="GerMN domain-containing protein" evidence="1">
    <location>
        <begin position="29"/>
        <end position="582"/>
    </location>
</feature>
<reference evidence="3 4" key="1">
    <citation type="submission" date="2020-08" db="EMBL/GenBank/DDBJ databases">
        <title>Sequencing the genomes of 1000 actinobacteria strains.</title>
        <authorList>
            <person name="Klenk H.-P."/>
        </authorList>
    </citation>
    <scope>NUCLEOTIDE SEQUENCE [LARGE SCALE GENOMIC DNA]</scope>
    <source>
        <strain evidence="3 4">DSM 28238</strain>
    </source>
</reference>
<evidence type="ECO:0000313" key="3">
    <source>
        <dbReference type="EMBL" id="MBB3667727.1"/>
    </source>
</evidence>
<sequence>MSRSRTKTTLAAVLAVSLAVIGCTPALPTDGPVGRAEAPPAQGYEYQRDPVAPQPGAGPEDIINGFLEAGAGPQNDYDVAREYLTESAADQWSPDDQTYVYAGEPTIQEAEGEAFVVEIQLDRYVDGNGTMVRPGGTETFHFAVEQVEDEWRIAEAPAGKILDRGTFNEVYNPYTLYFYDSQQRYAVPDLRWFINRPGLPAEIVSRILEGPAPWLEDGAVSAFQPEASLGNPSVPVDELVATVDLADEVTSGASGPELALMRHQLNLALSQLSTVRDTEITVNGSSVDVPEPGELSEEEQLDIEASPTAGESQIAVRNGALVRQTGTSTNEISGLPDVSELDPRYPAMPSPPADQVFAFMDGDLSSLYHVRADAPAPELLVEADRLTRPSMDNFGWTWTVTHTEDGDATIRAYSYEEPTETTSVQVPADFLEDKEVTSLRISQDGTRVALVVEDAGVRTLYIASVVRDGSTGVPRGLGGHYVLNADVAIEEVRWAENDAVMVWQPWDEDEDSDPAQGQVQRIDLDGTLDDPEEGVTGLLNVSIGEGRSNIYMEQSGDQVYVNVGDRWTQQEEIGVSDLSYSG</sequence>
<dbReference type="PROSITE" id="PS51257">
    <property type="entry name" value="PROKAR_LIPOPROTEIN"/>
    <property type="match status" value="1"/>
</dbReference>
<gene>
    <name evidence="3" type="ORF">FHX47_001348</name>
</gene>
<keyword evidence="4" id="KW-1185">Reference proteome</keyword>
<comment type="caution">
    <text evidence="3">The sequence shown here is derived from an EMBL/GenBank/DDBJ whole genome shotgun (WGS) entry which is preliminary data.</text>
</comment>
<dbReference type="Pfam" id="PF10647">
    <property type="entry name" value="Gmad1"/>
    <property type="match status" value="1"/>
</dbReference>
<dbReference type="InterPro" id="IPR018910">
    <property type="entry name" value="LpqB_C"/>
</dbReference>
<dbReference type="Proteomes" id="UP000547528">
    <property type="component" value="Unassembled WGS sequence"/>
</dbReference>
<name>A0A7W5XKL7_9MICC</name>
<dbReference type="InterPro" id="IPR019606">
    <property type="entry name" value="GerMN"/>
</dbReference>
<accession>A0A7W5XKL7</accession>